<feature type="transmembrane region" description="Helical" evidence="5">
    <location>
        <begin position="222"/>
        <end position="240"/>
    </location>
</feature>
<dbReference type="STRING" id="2880.D7FV46"/>
<dbReference type="Pfam" id="PF01925">
    <property type="entry name" value="TauE"/>
    <property type="match status" value="1"/>
</dbReference>
<dbReference type="GO" id="GO:0031464">
    <property type="term" value="C:Cul4A-RING E3 ubiquitin ligase complex"/>
    <property type="evidence" value="ECO:0007669"/>
    <property type="project" value="TreeGrafter"/>
</dbReference>
<evidence type="ECO:0000256" key="5">
    <source>
        <dbReference type="SAM" id="Phobius"/>
    </source>
</evidence>
<name>D7FV46_ECTSI</name>
<organism evidence="7 8">
    <name type="scientific">Ectocarpus siliculosus</name>
    <name type="common">Brown alga</name>
    <name type="synonym">Conferva siliculosa</name>
    <dbReference type="NCBI Taxonomy" id="2880"/>
    <lineage>
        <taxon>Eukaryota</taxon>
        <taxon>Sar</taxon>
        <taxon>Stramenopiles</taxon>
        <taxon>Ochrophyta</taxon>
        <taxon>PX clade</taxon>
        <taxon>Phaeophyceae</taxon>
        <taxon>Ectocarpales</taxon>
        <taxon>Ectocarpaceae</taxon>
        <taxon>Ectocarpus</taxon>
    </lineage>
</organism>
<evidence type="ECO:0008006" key="9">
    <source>
        <dbReference type="Google" id="ProtNLM"/>
    </source>
</evidence>
<dbReference type="EMBL" id="FN648472">
    <property type="protein sequence ID" value="CBJ31852.1"/>
    <property type="molecule type" value="Genomic_DNA"/>
</dbReference>
<feature type="signal peptide" evidence="6">
    <location>
        <begin position="1"/>
        <end position="16"/>
    </location>
</feature>
<keyword evidence="8" id="KW-1185">Reference proteome</keyword>
<keyword evidence="2 5" id="KW-0812">Transmembrane</keyword>
<sequence>MLAGLCLLVLSLVVLARTGDDNVFVSFGVGGAEKESTGATARRWLRGEGWGGDSAGRDQGSVLSRAFRRLATARAPPGHPYFTDDEQAVIFEAAADEEEHGGHNHHGHFWHKPLHPIDGWDVTGVGLACIGLMIAAAGGIGGGGILVPLYILVLGFDPKHAIPLSNITIFGGAITNTVLNLSKRHPAADRPLVDWDLILVMEPLTIGGALVGSFINKVLPDWILAIMLIVLLAATANRTLRKGIKSYNKETEAQLKEKLNRGTSELTVVHESLLEEDNADEGDALLGASEKNLTGDREVDDREYELKQLMEGERFTPLFKVGVLTGVFVVVLSVNLLKGGGAFPSPLGIECGSYAFWGATGFIFVWVLGVSLPKNRAC</sequence>
<feature type="transmembrane region" description="Helical" evidence="5">
    <location>
        <begin position="354"/>
        <end position="372"/>
    </location>
</feature>
<evidence type="ECO:0000313" key="8">
    <source>
        <dbReference type="Proteomes" id="UP000002630"/>
    </source>
</evidence>
<dbReference type="Proteomes" id="UP000002630">
    <property type="component" value="Linkage Group LG26"/>
</dbReference>
<accession>D7FV46</accession>
<feature type="transmembrane region" description="Helical" evidence="5">
    <location>
        <begin position="125"/>
        <end position="153"/>
    </location>
</feature>
<comment type="subcellular location">
    <subcellularLocation>
        <location evidence="1">Membrane</location>
        <topology evidence="1">Multi-pass membrane protein</topology>
    </subcellularLocation>
</comment>
<dbReference type="EMBL" id="FN649751">
    <property type="protein sequence ID" value="CBJ31852.1"/>
    <property type="molecule type" value="Genomic_DNA"/>
</dbReference>
<feature type="transmembrane region" description="Helical" evidence="5">
    <location>
        <begin position="317"/>
        <end position="334"/>
    </location>
</feature>
<keyword evidence="3 5" id="KW-1133">Transmembrane helix</keyword>
<dbReference type="PANTHER" id="PTHR14255">
    <property type="entry name" value="CEREBLON"/>
    <property type="match status" value="1"/>
</dbReference>
<dbReference type="eggNOG" id="ENOG502QWNB">
    <property type="taxonomic scope" value="Eukaryota"/>
</dbReference>
<feature type="chain" id="PRO_5003095969" description="Membrane transporter protein" evidence="6">
    <location>
        <begin position="17"/>
        <end position="378"/>
    </location>
</feature>
<dbReference type="InterPro" id="IPR002781">
    <property type="entry name" value="TM_pro_TauE-like"/>
</dbReference>
<evidence type="ECO:0000256" key="1">
    <source>
        <dbReference type="ARBA" id="ARBA00004141"/>
    </source>
</evidence>
<evidence type="ECO:0000313" key="7">
    <source>
        <dbReference type="EMBL" id="CBJ31852.1"/>
    </source>
</evidence>
<dbReference type="GO" id="GO:0016567">
    <property type="term" value="P:protein ubiquitination"/>
    <property type="evidence" value="ECO:0007669"/>
    <property type="project" value="TreeGrafter"/>
</dbReference>
<reference evidence="7 8" key="1">
    <citation type="journal article" date="2010" name="Nature">
        <title>The Ectocarpus genome and the independent evolution of multicellularity in brown algae.</title>
        <authorList>
            <person name="Cock J.M."/>
            <person name="Sterck L."/>
            <person name="Rouze P."/>
            <person name="Scornet D."/>
            <person name="Allen A.E."/>
            <person name="Amoutzias G."/>
            <person name="Anthouard V."/>
            <person name="Artiguenave F."/>
            <person name="Aury J.M."/>
            <person name="Badger J.H."/>
            <person name="Beszteri B."/>
            <person name="Billiau K."/>
            <person name="Bonnet E."/>
            <person name="Bothwell J.H."/>
            <person name="Bowler C."/>
            <person name="Boyen C."/>
            <person name="Brownlee C."/>
            <person name="Carrano C.J."/>
            <person name="Charrier B."/>
            <person name="Cho G.Y."/>
            <person name="Coelho S.M."/>
            <person name="Collen J."/>
            <person name="Corre E."/>
            <person name="Da Silva C."/>
            <person name="Delage L."/>
            <person name="Delaroque N."/>
            <person name="Dittami S.M."/>
            <person name="Doulbeau S."/>
            <person name="Elias M."/>
            <person name="Farnham G."/>
            <person name="Gachon C.M."/>
            <person name="Gschloessl B."/>
            <person name="Heesch S."/>
            <person name="Jabbari K."/>
            <person name="Jubin C."/>
            <person name="Kawai H."/>
            <person name="Kimura K."/>
            <person name="Kloareg B."/>
            <person name="Kupper F.C."/>
            <person name="Lang D."/>
            <person name="Le Bail A."/>
            <person name="Leblanc C."/>
            <person name="Lerouge P."/>
            <person name="Lohr M."/>
            <person name="Lopez P.J."/>
            <person name="Martens C."/>
            <person name="Maumus F."/>
            <person name="Michel G."/>
            <person name="Miranda-Saavedra D."/>
            <person name="Morales J."/>
            <person name="Moreau H."/>
            <person name="Motomura T."/>
            <person name="Nagasato C."/>
            <person name="Napoli C.A."/>
            <person name="Nelson D.R."/>
            <person name="Nyvall-Collen P."/>
            <person name="Peters A.F."/>
            <person name="Pommier C."/>
            <person name="Potin P."/>
            <person name="Poulain J."/>
            <person name="Quesneville H."/>
            <person name="Read B."/>
            <person name="Rensing S.A."/>
            <person name="Ritter A."/>
            <person name="Rousvoal S."/>
            <person name="Samanta M."/>
            <person name="Samson G."/>
            <person name="Schroeder D.C."/>
            <person name="Segurens B."/>
            <person name="Strittmatter M."/>
            <person name="Tonon T."/>
            <person name="Tregear J.W."/>
            <person name="Valentin K."/>
            <person name="von Dassow P."/>
            <person name="Yamagishi T."/>
            <person name="Van de Peer Y."/>
            <person name="Wincker P."/>
        </authorList>
    </citation>
    <scope>NUCLEOTIDE SEQUENCE [LARGE SCALE GENOMIC DNA]</scope>
    <source>
        <strain evidence="8">Ec32 / CCAP1310/4</strain>
    </source>
</reference>
<dbReference type="AlphaFoldDB" id="D7FV46"/>
<dbReference type="InParanoid" id="D7FV46"/>
<proteinExistence type="predicted"/>
<protein>
    <recommendedName>
        <fullName evidence="9">Membrane transporter protein</fullName>
    </recommendedName>
</protein>
<keyword evidence="6" id="KW-0732">Signal</keyword>
<evidence type="ECO:0000256" key="3">
    <source>
        <dbReference type="ARBA" id="ARBA00022989"/>
    </source>
</evidence>
<evidence type="ECO:0000256" key="6">
    <source>
        <dbReference type="SAM" id="SignalP"/>
    </source>
</evidence>
<gene>
    <name evidence="7" type="ORF">Esi_0287_0032</name>
</gene>
<evidence type="ECO:0000256" key="4">
    <source>
        <dbReference type="ARBA" id="ARBA00023136"/>
    </source>
</evidence>
<dbReference type="OrthoDB" id="434519at2759"/>
<dbReference type="PANTHER" id="PTHR14255:SF3">
    <property type="entry name" value="SULFITE EXPORTER TAUE_SAFE FAMILY PROTEIN 5-RELATED"/>
    <property type="match status" value="1"/>
</dbReference>
<dbReference type="GO" id="GO:0016020">
    <property type="term" value="C:membrane"/>
    <property type="evidence" value="ECO:0007669"/>
    <property type="project" value="UniProtKB-SubCell"/>
</dbReference>
<evidence type="ECO:0000256" key="2">
    <source>
        <dbReference type="ARBA" id="ARBA00022692"/>
    </source>
</evidence>
<keyword evidence="4 5" id="KW-0472">Membrane</keyword>